<keyword evidence="3" id="KW-1185">Reference proteome</keyword>
<proteinExistence type="predicted"/>
<name>A0A1D2VA99_9ASCO</name>
<accession>A0A1D2VA99</accession>
<evidence type="ECO:0000259" key="1">
    <source>
        <dbReference type="PROSITE" id="PS51925"/>
    </source>
</evidence>
<dbReference type="GeneID" id="30964542"/>
<dbReference type="OrthoDB" id="10263741at2759"/>
<protein>
    <recommendedName>
        <fullName evidence="1">DM2 domain-containing protein</fullName>
    </recommendedName>
</protein>
<dbReference type="InParanoid" id="A0A1D2VA99"/>
<dbReference type="FunCoup" id="A0A1D2VA99">
    <property type="interactions" value="740"/>
</dbReference>
<dbReference type="STRING" id="1344418.A0A1D2VA99"/>
<dbReference type="PANTHER" id="PTHR13844">
    <property type="entry name" value="SWI/SNF-RELATED MATRIX-ASSOCIATED ACTIN-DEPENDENT REGULATOR OF CHROMATIN SUBFAMILY D"/>
    <property type="match status" value="1"/>
</dbReference>
<dbReference type="Gene3D" id="1.10.245.10">
    <property type="entry name" value="SWIB/MDM2 domain"/>
    <property type="match status" value="1"/>
</dbReference>
<dbReference type="SUPFAM" id="SSF47592">
    <property type="entry name" value="SWIB/MDM2 domain"/>
    <property type="match status" value="1"/>
</dbReference>
<dbReference type="InterPro" id="IPR003121">
    <property type="entry name" value="SWIB_MDM2_domain"/>
</dbReference>
<feature type="domain" description="DM2" evidence="1">
    <location>
        <begin position="187"/>
        <end position="265"/>
    </location>
</feature>
<sequence length="407" mass="47721">MSIPQPIISLRPTDVTIPSSLDEILPEVDILRKLQEAEKKIDTYTITKWFELQELTAKPQIEHLVLRVFIYNYCENQPWQIDLIQDPKLRQQFENLKPSWTLRVEGRVIDNEKNDDIKKRRYFSSLLTGIAIDLFPKDEKSFTEQNDNKSLIIEWHEDVKKVDFDGLDVQRNGSQNMNCTITLQPKEFPLRYKLPDKLIEILGYDELNQHDLAFALWQYISINDLASNANDKKFIKCDEPLKDLLNCDSIQFPQLLQNIEKLLKPVDPIKISYQIRCDKSSTLGENVYDIDISLPKPQSDLQSELGKEFLESRKIFGMYEDDIKELDNKIMLGTQALNQSKLKYDFYKKFSEDPINFFKNFLESHSKALRILCGDEGYTEENVRRSDFYTDELLSDNIDLLLQTKNL</sequence>
<dbReference type="Pfam" id="PF02201">
    <property type="entry name" value="SWIB"/>
    <property type="match status" value="1"/>
</dbReference>
<evidence type="ECO:0000313" key="2">
    <source>
        <dbReference type="EMBL" id="ODV58519.1"/>
    </source>
</evidence>
<organism evidence="2 3">
    <name type="scientific">Ascoidea rubescens DSM 1968</name>
    <dbReference type="NCBI Taxonomy" id="1344418"/>
    <lineage>
        <taxon>Eukaryota</taxon>
        <taxon>Fungi</taxon>
        <taxon>Dikarya</taxon>
        <taxon>Ascomycota</taxon>
        <taxon>Saccharomycotina</taxon>
        <taxon>Saccharomycetes</taxon>
        <taxon>Ascoideaceae</taxon>
        <taxon>Ascoidea</taxon>
    </lineage>
</organism>
<dbReference type="InterPro" id="IPR036885">
    <property type="entry name" value="SWIB_MDM2_dom_sf"/>
</dbReference>
<dbReference type="InterPro" id="IPR019835">
    <property type="entry name" value="SWIB_domain"/>
</dbReference>
<dbReference type="Proteomes" id="UP000095038">
    <property type="component" value="Unassembled WGS sequence"/>
</dbReference>
<dbReference type="CDD" id="cd10568">
    <property type="entry name" value="SWIB_like"/>
    <property type="match status" value="1"/>
</dbReference>
<dbReference type="PROSITE" id="PS51925">
    <property type="entry name" value="SWIB_MDM2"/>
    <property type="match status" value="1"/>
</dbReference>
<dbReference type="AlphaFoldDB" id="A0A1D2VA99"/>
<dbReference type="RefSeq" id="XP_020044826.1">
    <property type="nucleotide sequence ID" value="XM_020190906.1"/>
</dbReference>
<reference evidence="3" key="1">
    <citation type="submission" date="2016-05" db="EMBL/GenBank/DDBJ databases">
        <title>Comparative genomics of biotechnologically important yeasts.</title>
        <authorList>
            <consortium name="DOE Joint Genome Institute"/>
            <person name="Riley R."/>
            <person name="Haridas S."/>
            <person name="Wolfe K.H."/>
            <person name="Lopes M.R."/>
            <person name="Hittinger C.T."/>
            <person name="Goker M."/>
            <person name="Salamov A."/>
            <person name="Wisecaver J."/>
            <person name="Long T.M."/>
            <person name="Aerts A.L."/>
            <person name="Barry K."/>
            <person name="Choi C."/>
            <person name="Clum A."/>
            <person name="Coughlan A.Y."/>
            <person name="Deshpande S."/>
            <person name="Douglass A.P."/>
            <person name="Hanson S.J."/>
            <person name="Klenk H.-P."/>
            <person name="Labutti K."/>
            <person name="Lapidus A."/>
            <person name="Lindquist E."/>
            <person name="Lipzen A."/>
            <person name="Meier-Kolthoff J.P."/>
            <person name="Ohm R.A."/>
            <person name="Otillar R.P."/>
            <person name="Pangilinan J."/>
            <person name="Peng Y."/>
            <person name="Rokas A."/>
            <person name="Rosa C.A."/>
            <person name="Scheuner C."/>
            <person name="Sibirny A.A."/>
            <person name="Slot J.C."/>
            <person name="Stielow J.B."/>
            <person name="Sun H."/>
            <person name="Kurtzman C.P."/>
            <person name="Blackwell M."/>
            <person name="Grigoriev I.V."/>
            <person name="Jeffries T.W."/>
        </authorList>
    </citation>
    <scope>NUCLEOTIDE SEQUENCE [LARGE SCALE GENOMIC DNA]</scope>
    <source>
        <strain evidence="3">DSM 1968</strain>
    </source>
</reference>
<evidence type="ECO:0000313" key="3">
    <source>
        <dbReference type="Proteomes" id="UP000095038"/>
    </source>
</evidence>
<dbReference type="SMART" id="SM00151">
    <property type="entry name" value="SWIB"/>
    <property type="match status" value="1"/>
</dbReference>
<gene>
    <name evidence="2" type="ORF">ASCRUDRAFT_39055</name>
</gene>
<dbReference type="EMBL" id="KV454491">
    <property type="protein sequence ID" value="ODV58519.1"/>
    <property type="molecule type" value="Genomic_DNA"/>
</dbReference>